<name>A0A0C9Z2K3_9AGAM</name>
<dbReference type="OrthoDB" id="2643173at2759"/>
<dbReference type="AlphaFoldDB" id="A0A0C9Z2K3"/>
<reference evidence="2" key="2">
    <citation type="submission" date="2015-01" db="EMBL/GenBank/DDBJ databases">
        <title>Evolutionary Origins and Diversification of the Mycorrhizal Mutualists.</title>
        <authorList>
            <consortium name="DOE Joint Genome Institute"/>
            <consortium name="Mycorrhizal Genomics Consortium"/>
            <person name="Kohler A."/>
            <person name="Kuo A."/>
            <person name="Nagy L.G."/>
            <person name="Floudas D."/>
            <person name="Copeland A."/>
            <person name="Barry K.W."/>
            <person name="Cichocki N."/>
            <person name="Veneault-Fourrey C."/>
            <person name="LaButti K."/>
            <person name="Lindquist E.A."/>
            <person name="Lipzen A."/>
            <person name="Lundell T."/>
            <person name="Morin E."/>
            <person name="Murat C."/>
            <person name="Riley R."/>
            <person name="Ohm R."/>
            <person name="Sun H."/>
            <person name="Tunlid A."/>
            <person name="Henrissat B."/>
            <person name="Grigoriev I.V."/>
            <person name="Hibbett D.S."/>
            <person name="Martin F."/>
        </authorList>
    </citation>
    <scope>NUCLEOTIDE SEQUENCE [LARGE SCALE GENOMIC DNA]</scope>
    <source>
        <strain evidence="2">441</strain>
    </source>
</reference>
<sequence>MGCFMRNTKVCEALYFAGVPVWLVRDEEFISLTMNIIHPVWLTFPDNTVRIMYSERGVSKPFLSIFWGPGGLLHHYHTHRHYEGTLAE</sequence>
<dbReference type="EMBL" id="KN833947">
    <property type="protein sequence ID" value="KIK14268.1"/>
    <property type="molecule type" value="Genomic_DNA"/>
</dbReference>
<keyword evidence="2" id="KW-1185">Reference proteome</keyword>
<accession>A0A0C9Z2K3</accession>
<gene>
    <name evidence="1" type="ORF">PISMIDRAFT_117334</name>
</gene>
<reference evidence="1 2" key="1">
    <citation type="submission" date="2014-04" db="EMBL/GenBank/DDBJ databases">
        <authorList>
            <consortium name="DOE Joint Genome Institute"/>
            <person name="Kuo A."/>
            <person name="Kohler A."/>
            <person name="Costa M.D."/>
            <person name="Nagy L.G."/>
            <person name="Floudas D."/>
            <person name="Copeland A."/>
            <person name="Barry K.W."/>
            <person name="Cichocki N."/>
            <person name="Veneault-Fourrey C."/>
            <person name="LaButti K."/>
            <person name="Lindquist E.A."/>
            <person name="Lipzen A."/>
            <person name="Lundell T."/>
            <person name="Morin E."/>
            <person name="Murat C."/>
            <person name="Sun H."/>
            <person name="Tunlid A."/>
            <person name="Henrissat B."/>
            <person name="Grigoriev I.V."/>
            <person name="Hibbett D.S."/>
            <person name="Martin F."/>
            <person name="Nordberg H.P."/>
            <person name="Cantor M.N."/>
            <person name="Hua S.X."/>
        </authorList>
    </citation>
    <scope>NUCLEOTIDE SEQUENCE [LARGE SCALE GENOMIC DNA]</scope>
    <source>
        <strain evidence="1 2">441</strain>
    </source>
</reference>
<dbReference type="HOGENOM" id="CLU_2661311_0_0_1"/>
<proteinExistence type="predicted"/>
<evidence type="ECO:0000313" key="2">
    <source>
        <dbReference type="Proteomes" id="UP000054018"/>
    </source>
</evidence>
<organism evidence="1 2">
    <name type="scientific">Pisolithus microcarpus 441</name>
    <dbReference type="NCBI Taxonomy" id="765257"/>
    <lineage>
        <taxon>Eukaryota</taxon>
        <taxon>Fungi</taxon>
        <taxon>Dikarya</taxon>
        <taxon>Basidiomycota</taxon>
        <taxon>Agaricomycotina</taxon>
        <taxon>Agaricomycetes</taxon>
        <taxon>Agaricomycetidae</taxon>
        <taxon>Boletales</taxon>
        <taxon>Sclerodermatineae</taxon>
        <taxon>Pisolithaceae</taxon>
        <taxon>Pisolithus</taxon>
    </lineage>
</organism>
<evidence type="ECO:0000313" key="1">
    <source>
        <dbReference type="EMBL" id="KIK14268.1"/>
    </source>
</evidence>
<dbReference type="Proteomes" id="UP000054018">
    <property type="component" value="Unassembled WGS sequence"/>
</dbReference>
<protein>
    <submittedName>
        <fullName evidence="1">Unplaced genomic scaffold scaffold_263, whole genome shotgun sequence</fullName>
    </submittedName>
</protein>